<sequence length="54" mass="5963">MDILNLARESGMTVVLDARIGQQEYHSVHSSVAALERFAALLEAHRQAESGKRV</sequence>
<keyword evidence="2" id="KW-1185">Reference proteome</keyword>
<evidence type="ECO:0008006" key="3">
    <source>
        <dbReference type="Google" id="ProtNLM"/>
    </source>
</evidence>
<dbReference type="RefSeq" id="WP_342922016.1">
    <property type="nucleotide sequence ID" value="NZ_JAYMRV010000009.1"/>
</dbReference>
<evidence type="ECO:0000313" key="1">
    <source>
        <dbReference type="EMBL" id="MEM5424663.1"/>
    </source>
</evidence>
<name>A0ABU9RX55_9BURK</name>
<evidence type="ECO:0000313" key="2">
    <source>
        <dbReference type="Proteomes" id="UP001489897"/>
    </source>
</evidence>
<organism evidence="1 2">
    <name type="scientific">Paraburkholderia ferrariae</name>
    <dbReference type="NCBI Taxonomy" id="386056"/>
    <lineage>
        <taxon>Bacteria</taxon>
        <taxon>Pseudomonadati</taxon>
        <taxon>Pseudomonadota</taxon>
        <taxon>Betaproteobacteria</taxon>
        <taxon>Burkholderiales</taxon>
        <taxon>Burkholderiaceae</taxon>
        <taxon>Paraburkholderia</taxon>
    </lineage>
</organism>
<gene>
    <name evidence="1" type="ORF">VSR73_26805</name>
</gene>
<reference evidence="1 2" key="1">
    <citation type="submission" date="2024-01" db="EMBL/GenBank/DDBJ databases">
        <title>The diversity of rhizobia nodulating Mimosa spp. in eleven states of Brazil covering several biomes is determined by host plant, location, and edaphic factors.</title>
        <authorList>
            <person name="Rouws L."/>
            <person name="Barauna A."/>
            <person name="Beukes C."/>
            <person name="De Faria S.M."/>
            <person name="Gross E."/>
            <person name="Dos Reis Junior F.B."/>
            <person name="Simon M."/>
            <person name="Maluk M."/>
            <person name="Odee D.W."/>
            <person name="Kenicer G."/>
            <person name="Young J.P.W."/>
            <person name="Reis V.M."/>
            <person name="Zilli J."/>
            <person name="James E.K."/>
        </authorList>
    </citation>
    <scope>NUCLEOTIDE SEQUENCE [LARGE SCALE GENOMIC DNA]</scope>
    <source>
        <strain evidence="1 2">JPY167</strain>
    </source>
</reference>
<dbReference type="Proteomes" id="UP001489897">
    <property type="component" value="Unassembled WGS sequence"/>
</dbReference>
<protein>
    <recommendedName>
        <fullName evidence="3">Isochorismatase family protein</fullName>
    </recommendedName>
</protein>
<comment type="caution">
    <text evidence="1">The sequence shown here is derived from an EMBL/GenBank/DDBJ whole genome shotgun (WGS) entry which is preliminary data.</text>
</comment>
<dbReference type="EMBL" id="JAYMRV010000009">
    <property type="protein sequence ID" value="MEM5424663.1"/>
    <property type="molecule type" value="Genomic_DNA"/>
</dbReference>
<proteinExistence type="predicted"/>
<accession>A0ABU9RX55</accession>